<comment type="caution">
    <text evidence="1">The sequence shown here is derived from an EMBL/GenBank/DDBJ whole genome shotgun (WGS) entry which is preliminary data.</text>
</comment>
<sequence length="306" mass="36398">MNKKDTKKPYFSGEFDKIKISSEGFKNSLEDTWKKIKSSNWFKEFENESLNKNKIPIDIFEKEIEKFAIEMLDATMDEELDKNDLVKKAITKKFIFTSKNRIEIVPVFLENKEGRKLRFELNFKSVSNYYFDFDDLYQFISPKKTPLLFKNKKNYLICFGDENNFYFMHPVESIFILSESLTRRSHKVLHIDFRLFISQIQNKNKQQVDQSQISFHEALNSDFLIIENLDPSTNPWDLDNFLVPILHKTSVSDLKVLLVLNSDKETFIKKYLEKTTINKQYLQHILQNFFDKVVNSFPLNETKKAK</sequence>
<evidence type="ECO:0000313" key="2">
    <source>
        <dbReference type="Proteomes" id="UP000216943"/>
    </source>
</evidence>
<dbReference type="OrthoDB" id="9888033at2"/>
<organism evidence="1 2">
    <name type="scientific">Mycoplasmopsis agassizii</name>
    <dbReference type="NCBI Taxonomy" id="33922"/>
    <lineage>
        <taxon>Bacteria</taxon>
        <taxon>Bacillati</taxon>
        <taxon>Mycoplasmatota</taxon>
        <taxon>Mycoplasmoidales</taxon>
        <taxon>Metamycoplasmataceae</taxon>
        <taxon>Mycoplasmopsis</taxon>
    </lineage>
</organism>
<reference evidence="2" key="1">
    <citation type="submission" date="2017-08" db="EMBL/GenBank/DDBJ databases">
        <authorList>
            <person name="Alvarez-Ponce D."/>
            <person name="Weitzman C.L."/>
            <person name="Tillett R.L."/>
            <person name="Sandmeier F.C."/>
            <person name="Tracy C.R."/>
        </authorList>
    </citation>
    <scope>NUCLEOTIDE SEQUENCE [LARGE SCALE GENOMIC DNA]</scope>
    <source>
        <strain evidence="2">723</strain>
    </source>
</reference>
<dbReference type="Proteomes" id="UP000216943">
    <property type="component" value="Unassembled WGS sequence"/>
</dbReference>
<dbReference type="RefSeq" id="WP_095334644.1">
    <property type="nucleotide sequence ID" value="NZ_NQNY01000004.1"/>
</dbReference>
<proteinExistence type="predicted"/>
<gene>
    <name evidence="1" type="ORF">CJJ23_01630</name>
</gene>
<evidence type="ECO:0000313" key="1">
    <source>
        <dbReference type="EMBL" id="PAK21475.1"/>
    </source>
</evidence>
<dbReference type="EMBL" id="NQNY01000004">
    <property type="protein sequence ID" value="PAK21475.1"/>
    <property type="molecule type" value="Genomic_DNA"/>
</dbReference>
<name>A0A269TL32_9BACT</name>
<dbReference type="AlphaFoldDB" id="A0A269TL32"/>
<protein>
    <submittedName>
        <fullName evidence="1">Uncharacterized protein</fullName>
    </submittedName>
</protein>
<accession>A0A269TL32</accession>